<gene>
    <name evidence="1" type="ORF">NDU88_006776</name>
</gene>
<protein>
    <submittedName>
        <fullName evidence="1">Uncharacterized protein</fullName>
    </submittedName>
</protein>
<dbReference type="AlphaFoldDB" id="A0AAV7PJC9"/>
<accession>A0AAV7PJC9</accession>
<evidence type="ECO:0000313" key="1">
    <source>
        <dbReference type="EMBL" id="KAJ1128397.1"/>
    </source>
</evidence>
<dbReference type="EMBL" id="JANPWB010000011">
    <property type="protein sequence ID" value="KAJ1128397.1"/>
    <property type="molecule type" value="Genomic_DNA"/>
</dbReference>
<keyword evidence="2" id="KW-1185">Reference proteome</keyword>
<organism evidence="1 2">
    <name type="scientific">Pleurodeles waltl</name>
    <name type="common">Iberian ribbed newt</name>
    <dbReference type="NCBI Taxonomy" id="8319"/>
    <lineage>
        <taxon>Eukaryota</taxon>
        <taxon>Metazoa</taxon>
        <taxon>Chordata</taxon>
        <taxon>Craniata</taxon>
        <taxon>Vertebrata</taxon>
        <taxon>Euteleostomi</taxon>
        <taxon>Amphibia</taxon>
        <taxon>Batrachia</taxon>
        <taxon>Caudata</taxon>
        <taxon>Salamandroidea</taxon>
        <taxon>Salamandridae</taxon>
        <taxon>Pleurodelinae</taxon>
        <taxon>Pleurodeles</taxon>
    </lineage>
</organism>
<proteinExistence type="predicted"/>
<evidence type="ECO:0000313" key="2">
    <source>
        <dbReference type="Proteomes" id="UP001066276"/>
    </source>
</evidence>
<comment type="caution">
    <text evidence="1">The sequence shown here is derived from an EMBL/GenBank/DDBJ whole genome shotgun (WGS) entry which is preliminary data.</text>
</comment>
<dbReference type="Proteomes" id="UP001066276">
    <property type="component" value="Chromosome 7"/>
</dbReference>
<sequence length="167" mass="17937">MWCPLVFRDAAIRGLYVTIPVLCLHHTRSAARPPHLLSASSWGSSADRGVLQACAPPHKLQRSRALQAEVIRGPHLYMSTASGAGYAAFTKRVGLPGVSSAVLIWEPTDVVGSTLMPPFLLASDDHLGPPRGLNMMDVCRSQAERSAQASAIFTSQATSPYTHSLNF</sequence>
<reference evidence="1" key="1">
    <citation type="journal article" date="2022" name="bioRxiv">
        <title>Sequencing and chromosome-scale assembly of the giantPleurodeles waltlgenome.</title>
        <authorList>
            <person name="Brown T."/>
            <person name="Elewa A."/>
            <person name="Iarovenko S."/>
            <person name="Subramanian E."/>
            <person name="Araus A.J."/>
            <person name="Petzold A."/>
            <person name="Susuki M."/>
            <person name="Suzuki K.-i.T."/>
            <person name="Hayashi T."/>
            <person name="Toyoda A."/>
            <person name="Oliveira C."/>
            <person name="Osipova E."/>
            <person name="Leigh N.D."/>
            <person name="Simon A."/>
            <person name="Yun M.H."/>
        </authorList>
    </citation>
    <scope>NUCLEOTIDE SEQUENCE</scope>
    <source>
        <strain evidence="1">20211129_DDA</strain>
        <tissue evidence="1">Liver</tissue>
    </source>
</reference>
<name>A0AAV7PJC9_PLEWA</name>